<sequence>MVKSIPGLLPCQLEATRMSDARPAPARPNSILMATDLSARSDRALDRAAQLSAQWQVPLHVVHAAKPGMVGAWSAAETLASIRERIRRDLPADAADAKVHVEEGEPAGVVLDVAAREGCELVVLGDANEATGRRLLGSTVETLVRSAPMSVLVVKRRPRGGYRRVLVGTDLTPESRYGLETAATLFPDAAFTLLHALDIPYESLWLDPARRDDLARMETATIEAFAADARLSADLRRRLRLQVEHGHPEAMLRKQSLEDDSDLTVIGAFRRGLAFHLLVGGTTRRIVQVAPGDVLVVRAAAQDAAAGTEES</sequence>
<dbReference type="PRINTS" id="PR01438">
    <property type="entry name" value="UNVRSLSTRESS"/>
</dbReference>
<dbReference type="InterPro" id="IPR006015">
    <property type="entry name" value="Universal_stress_UspA"/>
</dbReference>
<evidence type="ECO:0000259" key="2">
    <source>
        <dbReference type="Pfam" id="PF00582"/>
    </source>
</evidence>
<name>A0ABP7M6C1_9GAMM</name>
<dbReference type="Gene3D" id="3.40.50.620">
    <property type="entry name" value="HUPs"/>
    <property type="match status" value="2"/>
</dbReference>
<dbReference type="Proteomes" id="UP001501727">
    <property type="component" value="Unassembled WGS sequence"/>
</dbReference>
<gene>
    <name evidence="3" type="ORF">GCM10022229_05720</name>
</gene>
<dbReference type="SUPFAM" id="SSF52402">
    <property type="entry name" value="Adenine nucleotide alpha hydrolases-like"/>
    <property type="match status" value="2"/>
</dbReference>
<organism evidence="3 4">
    <name type="scientific">Luteimonas lutimaris</name>
    <dbReference type="NCBI Taxonomy" id="698645"/>
    <lineage>
        <taxon>Bacteria</taxon>
        <taxon>Pseudomonadati</taxon>
        <taxon>Pseudomonadota</taxon>
        <taxon>Gammaproteobacteria</taxon>
        <taxon>Lysobacterales</taxon>
        <taxon>Lysobacteraceae</taxon>
        <taxon>Luteimonas</taxon>
    </lineage>
</organism>
<evidence type="ECO:0000256" key="1">
    <source>
        <dbReference type="ARBA" id="ARBA00008791"/>
    </source>
</evidence>
<feature type="domain" description="UspA" evidence="2">
    <location>
        <begin position="30"/>
        <end position="155"/>
    </location>
</feature>
<dbReference type="EMBL" id="BAAAZU010000003">
    <property type="protein sequence ID" value="GAA3915388.1"/>
    <property type="molecule type" value="Genomic_DNA"/>
</dbReference>
<evidence type="ECO:0000313" key="3">
    <source>
        <dbReference type="EMBL" id="GAA3915388.1"/>
    </source>
</evidence>
<dbReference type="InterPro" id="IPR014729">
    <property type="entry name" value="Rossmann-like_a/b/a_fold"/>
</dbReference>
<protein>
    <submittedName>
        <fullName evidence="3">Universal stress protein</fullName>
    </submittedName>
</protein>
<dbReference type="Pfam" id="PF00582">
    <property type="entry name" value="Usp"/>
    <property type="match status" value="2"/>
</dbReference>
<proteinExistence type="inferred from homology"/>
<comment type="similarity">
    <text evidence="1">Belongs to the universal stress protein A family.</text>
</comment>
<feature type="domain" description="UspA" evidence="2">
    <location>
        <begin position="162"/>
        <end position="298"/>
    </location>
</feature>
<reference evidence="4" key="1">
    <citation type="journal article" date="2019" name="Int. J. Syst. Evol. Microbiol.">
        <title>The Global Catalogue of Microorganisms (GCM) 10K type strain sequencing project: providing services to taxonomists for standard genome sequencing and annotation.</title>
        <authorList>
            <consortium name="The Broad Institute Genomics Platform"/>
            <consortium name="The Broad Institute Genome Sequencing Center for Infectious Disease"/>
            <person name="Wu L."/>
            <person name="Ma J."/>
        </authorList>
    </citation>
    <scope>NUCLEOTIDE SEQUENCE [LARGE SCALE GENOMIC DNA]</scope>
    <source>
        <strain evidence="4">JCM 16916</strain>
    </source>
</reference>
<dbReference type="PANTHER" id="PTHR46268">
    <property type="entry name" value="STRESS RESPONSE PROTEIN NHAX"/>
    <property type="match status" value="1"/>
</dbReference>
<accession>A0ABP7M6C1</accession>
<dbReference type="CDD" id="cd00293">
    <property type="entry name" value="USP-like"/>
    <property type="match status" value="2"/>
</dbReference>
<dbReference type="InterPro" id="IPR006016">
    <property type="entry name" value="UspA"/>
</dbReference>
<keyword evidence="4" id="KW-1185">Reference proteome</keyword>
<dbReference type="PANTHER" id="PTHR46268:SF6">
    <property type="entry name" value="UNIVERSAL STRESS PROTEIN UP12"/>
    <property type="match status" value="1"/>
</dbReference>
<comment type="caution">
    <text evidence="3">The sequence shown here is derived from an EMBL/GenBank/DDBJ whole genome shotgun (WGS) entry which is preliminary data.</text>
</comment>
<evidence type="ECO:0000313" key="4">
    <source>
        <dbReference type="Proteomes" id="UP001501727"/>
    </source>
</evidence>